<proteinExistence type="predicted"/>
<keyword evidence="2" id="KW-1185">Reference proteome</keyword>
<reference evidence="1" key="1">
    <citation type="submission" date="2023-04" db="EMBL/GenBank/DDBJ databases">
        <title>Phytophthora lilii NBRC 32176.</title>
        <authorList>
            <person name="Ichikawa N."/>
            <person name="Sato H."/>
            <person name="Tonouchi N."/>
        </authorList>
    </citation>
    <scope>NUCLEOTIDE SEQUENCE</scope>
    <source>
        <strain evidence="1">NBRC 32176</strain>
    </source>
</reference>
<sequence length="67" mass="7079">MLSERDDPLKTRFPPIVRAVSVPRLVITYAGGVDTGDPSTVRLLQLRAPIPLISPLTPGTSATPSVA</sequence>
<accession>A0A9W6YK13</accession>
<evidence type="ECO:0000313" key="2">
    <source>
        <dbReference type="Proteomes" id="UP001165083"/>
    </source>
</evidence>
<dbReference type="Proteomes" id="UP001165083">
    <property type="component" value="Unassembled WGS sequence"/>
</dbReference>
<comment type="caution">
    <text evidence="1">The sequence shown here is derived from an EMBL/GenBank/DDBJ whole genome shotgun (WGS) entry which is preliminary data.</text>
</comment>
<gene>
    <name evidence="1" type="ORF">Plil01_001810400</name>
</gene>
<dbReference type="AlphaFoldDB" id="A0A9W6YK13"/>
<evidence type="ECO:0000313" key="1">
    <source>
        <dbReference type="EMBL" id="GMF65442.1"/>
    </source>
</evidence>
<protein>
    <submittedName>
        <fullName evidence="1">Unnamed protein product</fullName>
    </submittedName>
</protein>
<organism evidence="1 2">
    <name type="scientific">Phytophthora lilii</name>
    <dbReference type="NCBI Taxonomy" id="2077276"/>
    <lineage>
        <taxon>Eukaryota</taxon>
        <taxon>Sar</taxon>
        <taxon>Stramenopiles</taxon>
        <taxon>Oomycota</taxon>
        <taxon>Peronosporomycetes</taxon>
        <taxon>Peronosporales</taxon>
        <taxon>Peronosporaceae</taxon>
        <taxon>Phytophthora</taxon>
    </lineage>
</organism>
<dbReference type="EMBL" id="BSXW01012470">
    <property type="protein sequence ID" value="GMF65442.1"/>
    <property type="molecule type" value="Genomic_DNA"/>
</dbReference>
<dbReference type="OrthoDB" id="10540845at2759"/>
<name>A0A9W6YK13_9STRA</name>